<reference evidence="1" key="1">
    <citation type="submission" date="2018-05" db="EMBL/GenBank/DDBJ databases">
        <authorList>
            <person name="Lanie J.A."/>
            <person name="Ng W.-L."/>
            <person name="Kazmierczak K.M."/>
            <person name="Andrzejewski T.M."/>
            <person name="Davidsen T.M."/>
            <person name="Wayne K.J."/>
            <person name="Tettelin H."/>
            <person name="Glass J.I."/>
            <person name="Rusch D."/>
            <person name="Podicherti R."/>
            <person name="Tsui H.-C.T."/>
            <person name="Winkler M.E."/>
        </authorList>
    </citation>
    <scope>NUCLEOTIDE SEQUENCE</scope>
</reference>
<accession>A0A381QWR6</accession>
<proteinExistence type="predicted"/>
<evidence type="ECO:0000313" key="1">
    <source>
        <dbReference type="EMBL" id="SUZ83851.1"/>
    </source>
</evidence>
<name>A0A381QWR6_9ZZZZ</name>
<gene>
    <name evidence="1" type="ORF">METZ01_LOCUS36705</name>
</gene>
<dbReference type="EMBL" id="UINC01001570">
    <property type="protein sequence ID" value="SUZ83851.1"/>
    <property type="molecule type" value="Genomic_DNA"/>
</dbReference>
<dbReference type="AlphaFoldDB" id="A0A381QWR6"/>
<organism evidence="1">
    <name type="scientific">marine metagenome</name>
    <dbReference type="NCBI Taxonomy" id="408172"/>
    <lineage>
        <taxon>unclassified sequences</taxon>
        <taxon>metagenomes</taxon>
        <taxon>ecological metagenomes</taxon>
    </lineage>
</organism>
<sequence length="95" mass="9556">VGKAALLPFDGTAVAAAFAGTFAGAFALGAAGTAVGEVEPLLAAGADVADDPQANSRATNNRTIALGKCLMNFEFGLVSDMLTSPFLRNAIKIQN</sequence>
<feature type="non-terminal residue" evidence="1">
    <location>
        <position position="1"/>
    </location>
</feature>
<protein>
    <submittedName>
        <fullName evidence="1">Uncharacterized protein</fullName>
    </submittedName>
</protein>